<dbReference type="AlphaFoldDB" id="A0A6A6R8R6"/>
<protein>
    <recommendedName>
        <fullName evidence="4">Ubiquitin 3 binding protein But2 C-terminal domain-containing protein</fullName>
    </recommendedName>
</protein>
<dbReference type="EMBL" id="MU004183">
    <property type="protein sequence ID" value="KAF2500794.1"/>
    <property type="molecule type" value="Genomic_DNA"/>
</dbReference>
<evidence type="ECO:0000256" key="1">
    <source>
        <dbReference type="SAM" id="SignalP"/>
    </source>
</evidence>
<evidence type="ECO:0008006" key="4">
    <source>
        <dbReference type="Google" id="ProtNLM"/>
    </source>
</evidence>
<evidence type="ECO:0000313" key="3">
    <source>
        <dbReference type="Proteomes" id="UP000799750"/>
    </source>
</evidence>
<feature type="chain" id="PRO_5025385676" description="Ubiquitin 3 binding protein But2 C-terminal domain-containing protein" evidence="1">
    <location>
        <begin position="19"/>
        <end position="150"/>
    </location>
</feature>
<evidence type="ECO:0000313" key="2">
    <source>
        <dbReference type="EMBL" id="KAF2500794.1"/>
    </source>
</evidence>
<feature type="signal peptide" evidence="1">
    <location>
        <begin position="1"/>
        <end position="18"/>
    </location>
</feature>
<reference evidence="2" key="1">
    <citation type="journal article" date="2020" name="Stud. Mycol.">
        <title>101 Dothideomycetes genomes: a test case for predicting lifestyles and emergence of pathogens.</title>
        <authorList>
            <person name="Haridas S."/>
            <person name="Albert R."/>
            <person name="Binder M."/>
            <person name="Bloem J."/>
            <person name="Labutti K."/>
            <person name="Salamov A."/>
            <person name="Andreopoulos B."/>
            <person name="Baker S."/>
            <person name="Barry K."/>
            <person name="Bills G."/>
            <person name="Bluhm B."/>
            <person name="Cannon C."/>
            <person name="Castanera R."/>
            <person name="Culley D."/>
            <person name="Daum C."/>
            <person name="Ezra D."/>
            <person name="Gonzalez J."/>
            <person name="Henrissat B."/>
            <person name="Kuo A."/>
            <person name="Liang C."/>
            <person name="Lipzen A."/>
            <person name="Lutzoni F."/>
            <person name="Magnuson J."/>
            <person name="Mondo S."/>
            <person name="Nolan M."/>
            <person name="Ohm R."/>
            <person name="Pangilinan J."/>
            <person name="Park H.-J."/>
            <person name="Ramirez L."/>
            <person name="Alfaro M."/>
            <person name="Sun H."/>
            <person name="Tritt A."/>
            <person name="Yoshinaga Y."/>
            <person name="Zwiers L.-H."/>
            <person name="Turgeon B."/>
            <person name="Goodwin S."/>
            <person name="Spatafora J."/>
            <person name="Crous P."/>
            <person name="Grigoriev I."/>
        </authorList>
    </citation>
    <scope>NUCLEOTIDE SEQUENCE</scope>
    <source>
        <strain evidence="2">CBS 269.34</strain>
    </source>
</reference>
<dbReference type="OrthoDB" id="3515484at2759"/>
<gene>
    <name evidence="2" type="ORF">BU16DRAFT_523553</name>
</gene>
<organism evidence="2 3">
    <name type="scientific">Lophium mytilinum</name>
    <dbReference type="NCBI Taxonomy" id="390894"/>
    <lineage>
        <taxon>Eukaryota</taxon>
        <taxon>Fungi</taxon>
        <taxon>Dikarya</taxon>
        <taxon>Ascomycota</taxon>
        <taxon>Pezizomycotina</taxon>
        <taxon>Dothideomycetes</taxon>
        <taxon>Pleosporomycetidae</taxon>
        <taxon>Mytilinidiales</taxon>
        <taxon>Mytilinidiaceae</taxon>
        <taxon>Lophium</taxon>
    </lineage>
</organism>
<keyword evidence="1" id="KW-0732">Signal</keyword>
<proteinExistence type="predicted"/>
<name>A0A6A6R8R6_9PEZI</name>
<accession>A0A6A6R8R6</accession>
<keyword evidence="3" id="KW-1185">Reference proteome</keyword>
<dbReference type="Proteomes" id="UP000799750">
    <property type="component" value="Unassembled WGS sequence"/>
</dbReference>
<sequence>MLANLPLALAAILSLASASVIPLDLSARSGKPTGGPAIASVTIYSSYTCPGNTAPPTDGSAGASTTLSVTEATCSIVSIPAGAAITAKLTQAPKTGSVGCYVQLYYGGDCAVTYANQIHGVAFSGVAVNNHLGCANFPVGGYGAVEIICV</sequence>